<evidence type="ECO:0000256" key="1">
    <source>
        <dbReference type="SAM" id="Phobius"/>
    </source>
</evidence>
<name>A0A1H6F7K3_9GAMM</name>
<keyword evidence="1" id="KW-0472">Membrane</keyword>
<feature type="transmembrane region" description="Helical" evidence="1">
    <location>
        <begin position="12"/>
        <end position="33"/>
    </location>
</feature>
<dbReference type="Proteomes" id="UP000236724">
    <property type="component" value="Unassembled WGS sequence"/>
</dbReference>
<organism evidence="2 3">
    <name type="scientific">Candidatus Venteria ishoeyi</name>
    <dbReference type="NCBI Taxonomy" id="1899563"/>
    <lineage>
        <taxon>Bacteria</taxon>
        <taxon>Pseudomonadati</taxon>
        <taxon>Pseudomonadota</taxon>
        <taxon>Gammaproteobacteria</taxon>
        <taxon>Thiotrichales</taxon>
        <taxon>Thiotrichaceae</taxon>
        <taxon>Venteria</taxon>
    </lineage>
</organism>
<dbReference type="AlphaFoldDB" id="A0A1H6F7K3"/>
<proteinExistence type="predicted"/>
<keyword evidence="3" id="KW-1185">Reference proteome</keyword>
<evidence type="ECO:0000313" key="2">
    <source>
        <dbReference type="EMBL" id="SEH05299.1"/>
    </source>
</evidence>
<keyword evidence="1" id="KW-0812">Transmembrane</keyword>
<evidence type="ECO:0000313" key="3">
    <source>
        <dbReference type="Proteomes" id="UP000236724"/>
    </source>
</evidence>
<feature type="transmembrane region" description="Helical" evidence="1">
    <location>
        <begin position="255"/>
        <end position="276"/>
    </location>
</feature>
<feature type="transmembrane region" description="Helical" evidence="1">
    <location>
        <begin position="66"/>
        <end position="86"/>
    </location>
</feature>
<dbReference type="RefSeq" id="WP_103919251.1">
    <property type="nucleotide sequence ID" value="NZ_FMSV02000185.1"/>
</dbReference>
<protein>
    <recommendedName>
        <fullName evidence="4">ResB-like domain-containing protein</fullName>
    </recommendedName>
</protein>
<reference evidence="2 3" key="1">
    <citation type="submission" date="2016-10" db="EMBL/GenBank/DDBJ databases">
        <authorList>
            <person name="de Groot N.N."/>
        </authorList>
    </citation>
    <scope>NUCLEOTIDE SEQUENCE [LARGE SCALE GENOMIC DNA]</scope>
    <source>
        <strain evidence="2">MBHS1</strain>
    </source>
</reference>
<keyword evidence="1" id="KW-1133">Transmembrane helix</keyword>
<gene>
    <name evidence="2" type="ORF">MBHS_01152</name>
</gene>
<sequence length="287" mass="32880">MKNLFTKSRLVIITLFAIIAPILVSFVAAWSYYKGDVLQCGMIIVFANGLVSYLAAMRFWNAKHENASIAIFLFSLLFIALAWVPLSPYLHVQFGKSVIIDNPSEIDLVEIRKSSFVELKTNFQIDDSKTLYANRITVNETRGQNTKTLEHYFVSLFAFDVFLKEKNTVNLWLRKSYVGDAVQPPTSDKRRFIEDYANFVDEASKSQIFAIEKSMGFHGFYTSYKGIDFTLESNNILIYPIKSKSHEGAKHLNRYFWAVGAYAILVFISVMMSVFIKPNDESEDEEK</sequence>
<accession>A0A1H6F7K3</accession>
<evidence type="ECO:0008006" key="4">
    <source>
        <dbReference type="Google" id="ProtNLM"/>
    </source>
</evidence>
<feature type="transmembrane region" description="Helical" evidence="1">
    <location>
        <begin position="40"/>
        <end position="60"/>
    </location>
</feature>
<dbReference type="EMBL" id="FMSV02000185">
    <property type="protein sequence ID" value="SEH05299.1"/>
    <property type="molecule type" value="Genomic_DNA"/>
</dbReference>